<dbReference type="AlphaFoldDB" id="D8M354"/>
<keyword evidence="3" id="KW-1185">Reference proteome</keyword>
<evidence type="ECO:0000259" key="1">
    <source>
        <dbReference type="Pfam" id="PF07159"/>
    </source>
</evidence>
<proteinExistence type="predicted"/>
<dbReference type="Proteomes" id="UP000008312">
    <property type="component" value="Unassembled WGS sequence"/>
</dbReference>
<dbReference type="InterPro" id="IPR009828">
    <property type="entry name" value="CYRIA/CYRIB_Rac1-bd"/>
</dbReference>
<evidence type="ECO:0000313" key="2">
    <source>
        <dbReference type="EMBL" id="CBK22777.2"/>
    </source>
</evidence>
<sequence>MQQELLTQLTNYLNESQAKSKSQSQPSGSVSENHAAVRLLRDICNALIGFLGEDGEMEEEPRTKYLLCLTGLLILLDSLIPCGVFVKESGVQIVRAVEVCVQTKNEKAKECLSILRYSSKTFALPTTMRKVRKMIVNATD</sequence>
<accession>D8M354</accession>
<dbReference type="RefSeq" id="XP_012896825.1">
    <property type="nucleotide sequence ID" value="XM_013041371.1"/>
</dbReference>
<dbReference type="Pfam" id="PF07159">
    <property type="entry name" value="CYRIA-B_Rac1-bd"/>
    <property type="match status" value="1"/>
</dbReference>
<protein>
    <recommendedName>
        <fullName evidence="1">CYRIA/CYRIB Rac1 binding domain-containing protein</fullName>
    </recommendedName>
</protein>
<dbReference type="GeneID" id="24919989"/>
<evidence type="ECO:0000313" key="3">
    <source>
        <dbReference type="Proteomes" id="UP000008312"/>
    </source>
</evidence>
<dbReference type="InParanoid" id="D8M354"/>
<organism evidence="2">
    <name type="scientific">Blastocystis hominis</name>
    <dbReference type="NCBI Taxonomy" id="12968"/>
    <lineage>
        <taxon>Eukaryota</taxon>
        <taxon>Sar</taxon>
        <taxon>Stramenopiles</taxon>
        <taxon>Bigyra</taxon>
        <taxon>Opalozoa</taxon>
        <taxon>Opalinata</taxon>
        <taxon>Blastocystidae</taxon>
        <taxon>Blastocystis</taxon>
    </lineage>
</organism>
<reference evidence="2" key="1">
    <citation type="submission" date="2010-02" db="EMBL/GenBank/DDBJ databases">
        <title>Sequencing and annotation of the Blastocystis hominis genome.</title>
        <authorList>
            <person name="Wincker P."/>
        </authorList>
    </citation>
    <scope>NUCLEOTIDE SEQUENCE</scope>
    <source>
        <strain evidence="2">Singapore isolate B</strain>
    </source>
</reference>
<dbReference type="GO" id="GO:0031267">
    <property type="term" value="F:small GTPase binding"/>
    <property type="evidence" value="ECO:0007669"/>
    <property type="project" value="InterPro"/>
</dbReference>
<feature type="domain" description="CYRIA/CYRIB Rac1 binding" evidence="1">
    <location>
        <begin position="35"/>
        <end position="132"/>
    </location>
</feature>
<name>D8M354_BLAHO</name>
<dbReference type="EMBL" id="FN668650">
    <property type="protein sequence ID" value="CBK22777.2"/>
    <property type="molecule type" value="Genomic_DNA"/>
</dbReference>
<gene>
    <name evidence="2" type="ORF">GSBLH_T00002851001</name>
</gene>
<dbReference type="OrthoDB" id="60973at2759"/>